<feature type="compositionally biased region" description="Gly residues" evidence="1">
    <location>
        <begin position="454"/>
        <end position="464"/>
    </location>
</feature>
<reference evidence="2 3" key="1">
    <citation type="journal article" date="2019" name="Nat. Ecol. Evol.">
        <title>Megaphylogeny resolves global patterns of mushroom evolution.</title>
        <authorList>
            <person name="Varga T."/>
            <person name="Krizsan K."/>
            <person name="Foldi C."/>
            <person name="Dima B."/>
            <person name="Sanchez-Garcia M."/>
            <person name="Sanchez-Ramirez S."/>
            <person name="Szollosi G.J."/>
            <person name="Szarkandi J.G."/>
            <person name="Papp V."/>
            <person name="Albert L."/>
            <person name="Andreopoulos W."/>
            <person name="Angelini C."/>
            <person name="Antonin V."/>
            <person name="Barry K.W."/>
            <person name="Bougher N.L."/>
            <person name="Buchanan P."/>
            <person name="Buyck B."/>
            <person name="Bense V."/>
            <person name="Catcheside P."/>
            <person name="Chovatia M."/>
            <person name="Cooper J."/>
            <person name="Damon W."/>
            <person name="Desjardin D."/>
            <person name="Finy P."/>
            <person name="Geml J."/>
            <person name="Haridas S."/>
            <person name="Hughes K."/>
            <person name="Justo A."/>
            <person name="Karasinski D."/>
            <person name="Kautmanova I."/>
            <person name="Kiss B."/>
            <person name="Kocsube S."/>
            <person name="Kotiranta H."/>
            <person name="LaButti K.M."/>
            <person name="Lechner B.E."/>
            <person name="Liimatainen K."/>
            <person name="Lipzen A."/>
            <person name="Lukacs Z."/>
            <person name="Mihaltcheva S."/>
            <person name="Morgado L.N."/>
            <person name="Niskanen T."/>
            <person name="Noordeloos M.E."/>
            <person name="Ohm R.A."/>
            <person name="Ortiz-Santana B."/>
            <person name="Ovrebo C."/>
            <person name="Racz N."/>
            <person name="Riley R."/>
            <person name="Savchenko A."/>
            <person name="Shiryaev A."/>
            <person name="Soop K."/>
            <person name="Spirin V."/>
            <person name="Szebenyi C."/>
            <person name="Tomsovsky M."/>
            <person name="Tulloss R.E."/>
            <person name="Uehling J."/>
            <person name="Grigoriev I.V."/>
            <person name="Vagvolgyi C."/>
            <person name="Papp T."/>
            <person name="Martin F.M."/>
            <person name="Miettinen O."/>
            <person name="Hibbett D.S."/>
            <person name="Nagy L.G."/>
        </authorList>
    </citation>
    <scope>NUCLEOTIDE SEQUENCE [LARGE SCALE GENOMIC DNA]</scope>
    <source>
        <strain evidence="2 3">CBS 962.96</strain>
    </source>
</reference>
<sequence length="464" mass="48658">MIIPSSKNMAQPPPPYSPTDSTPSSNISGSYSTDQVQTRSQRQPSNSNIHSDNVVHNSAYYAQPSFPIPNTTYESMGSGGSIPPTTTTRPSGPMPIPVSHGSGSSSLDAPGAANASSGTSTSIRLTRDADMLIQTYLPHFTEGSAHAHAMGDKNRYLSPEEEKERLRREYQRQDSMNKYGEYSPSNSTSAGSSTSASFPTPSLAPSGPGFGPGSGTTMTGGLGLPLPLCIPQMSVSARFDSSFARGYNDALQDVGISEKMLLNFIDGLNLAIVASPPLRVVDVVGNIIGFVPSHWAMIASIAITTAAQTGMRVLSKTLTDRYLRAANLRLFKPRGLSVRLCTTPALLALLSSPSSSSSGGGGSAESSKKSGREKAKSALNKVGRTVGTVLLQAPIPYSSRIVRAIADKPPVIAPIPGESMEHMVVRRRLALLVDPEGDVGGERGEHGHGHGHGHGQGGGRDLAL</sequence>
<keyword evidence="3" id="KW-1185">Reference proteome</keyword>
<dbReference type="InterPro" id="IPR053221">
    <property type="entry name" value="Burnettramic_acid_biosynth"/>
</dbReference>
<feature type="region of interest" description="Disordered" evidence="1">
    <location>
        <begin position="436"/>
        <end position="464"/>
    </location>
</feature>
<feature type="compositionally biased region" description="Basic and acidic residues" evidence="1">
    <location>
        <begin position="366"/>
        <end position="376"/>
    </location>
</feature>
<feature type="non-terminal residue" evidence="2">
    <location>
        <position position="464"/>
    </location>
</feature>
<feature type="compositionally biased region" description="Basic and acidic residues" evidence="1">
    <location>
        <begin position="149"/>
        <end position="172"/>
    </location>
</feature>
<evidence type="ECO:0000313" key="3">
    <source>
        <dbReference type="Proteomes" id="UP000297245"/>
    </source>
</evidence>
<feature type="region of interest" description="Disordered" evidence="1">
    <location>
        <begin position="145"/>
        <end position="217"/>
    </location>
</feature>
<dbReference type="OrthoDB" id="3068835at2759"/>
<proteinExistence type="predicted"/>
<organism evidence="2 3">
    <name type="scientific">Dendrothele bispora (strain CBS 962.96)</name>
    <dbReference type="NCBI Taxonomy" id="1314807"/>
    <lineage>
        <taxon>Eukaryota</taxon>
        <taxon>Fungi</taxon>
        <taxon>Dikarya</taxon>
        <taxon>Basidiomycota</taxon>
        <taxon>Agaricomycotina</taxon>
        <taxon>Agaricomycetes</taxon>
        <taxon>Agaricomycetidae</taxon>
        <taxon>Agaricales</taxon>
        <taxon>Agaricales incertae sedis</taxon>
        <taxon>Dendrothele</taxon>
    </lineage>
</organism>
<feature type="region of interest" description="Disordered" evidence="1">
    <location>
        <begin position="352"/>
        <end position="378"/>
    </location>
</feature>
<dbReference type="PANTHER" id="PTHR38887:SF1">
    <property type="entry name" value="RAS MODIFICATION PROTEIN ERF4"/>
    <property type="match status" value="1"/>
</dbReference>
<feature type="compositionally biased region" description="Low complexity" evidence="1">
    <location>
        <begin position="81"/>
        <end position="91"/>
    </location>
</feature>
<feature type="compositionally biased region" description="Gly residues" evidence="1">
    <location>
        <begin position="208"/>
        <end position="217"/>
    </location>
</feature>
<gene>
    <name evidence="2" type="ORF">K435DRAFT_781444</name>
</gene>
<evidence type="ECO:0000313" key="2">
    <source>
        <dbReference type="EMBL" id="THU89797.1"/>
    </source>
</evidence>
<name>A0A4S8LKU8_DENBC</name>
<feature type="compositionally biased region" description="Polar residues" evidence="1">
    <location>
        <begin position="26"/>
        <end position="52"/>
    </location>
</feature>
<dbReference type="PANTHER" id="PTHR38887">
    <property type="entry name" value="CHROMOSOME 21, WHOLE GENOME SHOTGUN SEQUENCE"/>
    <property type="match status" value="1"/>
</dbReference>
<evidence type="ECO:0000256" key="1">
    <source>
        <dbReference type="SAM" id="MobiDB-lite"/>
    </source>
</evidence>
<dbReference type="EMBL" id="ML179356">
    <property type="protein sequence ID" value="THU89797.1"/>
    <property type="molecule type" value="Genomic_DNA"/>
</dbReference>
<feature type="compositionally biased region" description="Low complexity" evidence="1">
    <location>
        <begin position="109"/>
        <end position="121"/>
    </location>
</feature>
<feature type="region of interest" description="Disordered" evidence="1">
    <location>
        <begin position="1"/>
        <end position="52"/>
    </location>
</feature>
<dbReference type="Proteomes" id="UP000297245">
    <property type="component" value="Unassembled WGS sequence"/>
</dbReference>
<dbReference type="AlphaFoldDB" id="A0A4S8LKU8"/>
<accession>A0A4S8LKU8</accession>
<protein>
    <submittedName>
        <fullName evidence="2">Uncharacterized protein</fullName>
    </submittedName>
</protein>
<feature type="region of interest" description="Disordered" evidence="1">
    <location>
        <begin position="71"/>
        <end position="121"/>
    </location>
</feature>
<feature type="compositionally biased region" description="Low complexity" evidence="1">
    <location>
        <begin position="183"/>
        <end position="207"/>
    </location>
</feature>